<evidence type="ECO:0000313" key="2">
    <source>
        <dbReference type="EMBL" id="KKB58233.1"/>
    </source>
</evidence>
<sequence>MILETIYKCRVMKIINTLSVLFFLLVAVACSSEGDTIMNDIDKEVEASSEAVAFFDIALANDGIQTRSSEKLEDQDPNANEYSLNNCFIAVFNNDTKAFITSYLYQKDELGSCNTENGNFQYSLSKRISVKVNNTTPKLLFVAIAQTNDASGEYEVYSTRKDLLSCTNYNDLQDIIIRENPAVMVKCGEVVLDNYRAVESLKHQNHESCNQVTIPLFQRSAAIQLESFKVLDANNKNLDATITSLQLKNMKMFAKVKGEVNRLSSELASIYDGVYFEDYSGQVYSTDQFPEGWMNRACFYTYENTNSDRPTTFIINYSVGTETGHFEVAIESPNGTKEILAGNFYKLDVTIKNAVATATIKCSTNDWEEGGVIEVPVQK</sequence>
<feature type="chain" id="PRO_5002490160" description="Major fimbrial subunit protein N-terminal domain-containing protein" evidence="1">
    <location>
        <begin position="30"/>
        <end position="379"/>
    </location>
</feature>
<accession>A0A0F5JKC5</accession>
<gene>
    <name evidence="2" type="ORF">HMPREF1535_01054</name>
</gene>
<dbReference type="AlphaFoldDB" id="A0A0F5JKC5"/>
<evidence type="ECO:0000256" key="1">
    <source>
        <dbReference type="SAM" id="SignalP"/>
    </source>
</evidence>
<organism evidence="2 3">
    <name type="scientific">Parabacteroides goldsteinii DSM 19448 = WAL 12034</name>
    <dbReference type="NCBI Taxonomy" id="927665"/>
    <lineage>
        <taxon>Bacteria</taxon>
        <taxon>Pseudomonadati</taxon>
        <taxon>Bacteroidota</taxon>
        <taxon>Bacteroidia</taxon>
        <taxon>Bacteroidales</taxon>
        <taxon>Tannerellaceae</taxon>
        <taxon>Parabacteroides</taxon>
    </lineage>
</organism>
<proteinExistence type="predicted"/>
<dbReference type="PATRIC" id="fig|927665.4.peg.1079"/>
<name>A0A0F5JKC5_9BACT</name>
<dbReference type="Proteomes" id="UP000033047">
    <property type="component" value="Unassembled WGS sequence"/>
</dbReference>
<dbReference type="Gene3D" id="2.60.40.2580">
    <property type="match status" value="1"/>
</dbReference>
<feature type="signal peptide" evidence="1">
    <location>
        <begin position="1"/>
        <end position="29"/>
    </location>
</feature>
<reference evidence="2 3" key="1">
    <citation type="submission" date="2013-04" db="EMBL/GenBank/DDBJ databases">
        <title>The Genome Sequence of Parabacteroides goldsteinii DSM 19448.</title>
        <authorList>
            <consortium name="The Broad Institute Genomics Platform"/>
            <person name="Earl A."/>
            <person name="Ward D."/>
            <person name="Feldgarden M."/>
            <person name="Gevers D."/>
            <person name="Martens E."/>
            <person name="Sakamoto M."/>
            <person name="Benno Y."/>
            <person name="Song Y."/>
            <person name="Liu C."/>
            <person name="Lee J."/>
            <person name="Bolanos M."/>
            <person name="Vaisanen M.L."/>
            <person name="Finegold S.M."/>
            <person name="Walker B."/>
            <person name="Young S."/>
            <person name="Zeng Q."/>
            <person name="Gargeya S."/>
            <person name="Fitzgerald M."/>
            <person name="Haas B."/>
            <person name="Abouelleil A."/>
            <person name="Allen A.W."/>
            <person name="Alvarado L."/>
            <person name="Arachchi H.M."/>
            <person name="Berlin A.M."/>
            <person name="Chapman S.B."/>
            <person name="Gainer-Dewar J."/>
            <person name="Goldberg J."/>
            <person name="Griggs A."/>
            <person name="Gujja S."/>
            <person name="Hansen M."/>
            <person name="Howarth C."/>
            <person name="Imamovic A."/>
            <person name="Ireland A."/>
            <person name="Larimer J."/>
            <person name="McCowan C."/>
            <person name="Murphy C."/>
            <person name="Pearson M."/>
            <person name="Poon T.W."/>
            <person name="Priest M."/>
            <person name="Roberts A."/>
            <person name="Saif S."/>
            <person name="Shea T."/>
            <person name="Sisk P."/>
            <person name="Sykes S."/>
            <person name="Wortman J."/>
            <person name="Nusbaum C."/>
            <person name="Birren B."/>
        </authorList>
    </citation>
    <scope>NUCLEOTIDE SEQUENCE [LARGE SCALE GENOMIC DNA]</scope>
    <source>
        <strain evidence="2 3">DSM 19448</strain>
    </source>
</reference>
<dbReference type="STRING" id="927665.HMPREF1535_01054"/>
<comment type="caution">
    <text evidence="2">The sequence shown here is derived from an EMBL/GenBank/DDBJ whole genome shotgun (WGS) entry which is preliminary data.</text>
</comment>
<evidence type="ECO:0008006" key="4">
    <source>
        <dbReference type="Google" id="ProtNLM"/>
    </source>
</evidence>
<keyword evidence="1" id="KW-0732">Signal</keyword>
<protein>
    <recommendedName>
        <fullName evidence="4">Major fimbrial subunit protein N-terminal domain-containing protein</fullName>
    </recommendedName>
</protein>
<dbReference type="HOGENOM" id="CLU_056716_0_0_10"/>
<evidence type="ECO:0000313" key="3">
    <source>
        <dbReference type="Proteomes" id="UP000033047"/>
    </source>
</evidence>
<dbReference type="EMBL" id="AQHV01000006">
    <property type="protein sequence ID" value="KKB58233.1"/>
    <property type="molecule type" value="Genomic_DNA"/>
</dbReference>